<dbReference type="EMBL" id="MIGC01001020">
    <property type="protein sequence ID" value="PHJ23729.1"/>
    <property type="molecule type" value="Genomic_DNA"/>
</dbReference>
<organism evidence="2 3">
    <name type="scientific">Cystoisospora suis</name>
    <dbReference type="NCBI Taxonomy" id="483139"/>
    <lineage>
        <taxon>Eukaryota</taxon>
        <taxon>Sar</taxon>
        <taxon>Alveolata</taxon>
        <taxon>Apicomplexa</taxon>
        <taxon>Conoidasida</taxon>
        <taxon>Coccidia</taxon>
        <taxon>Eucoccidiorida</taxon>
        <taxon>Eimeriorina</taxon>
        <taxon>Sarcocystidae</taxon>
        <taxon>Cystoisospora</taxon>
    </lineage>
</organism>
<dbReference type="GeneID" id="94425817"/>
<feature type="transmembrane region" description="Helical" evidence="1">
    <location>
        <begin position="55"/>
        <end position="75"/>
    </location>
</feature>
<keyword evidence="3" id="KW-1185">Reference proteome</keyword>
<sequence>MTSQSGAVACSLALKVSCSAVQRTALPGKVCGIGEQLFVEATMPRHQTHKERRPVSFGVGGVFFLAHVAYLSLLVCYADAHDLVQPVHAERSENGSDTSAGHLQAEQAGRQEVQVRGHHDDQSALQYDRKIVVPAFVIQDQLHVVSMPPASIVLILTEEDQCHQLHPRELLDFVYKPNASMNDCDKKTMWTWFDIFPLVPLTYRFWNAVGHWYFFKFPSREYLSRKNQNAFCFIMEDRYTRKTVTFVMSVDFSGQPRTELHTLTAVCVAILTFFSMT</sequence>
<dbReference type="RefSeq" id="XP_067925404.1">
    <property type="nucleotide sequence ID" value="XM_068062606.1"/>
</dbReference>
<keyword evidence="1" id="KW-1133">Transmembrane helix</keyword>
<reference evidence="2 3" key="1">
    <citation type="journal article" date="2017" name="Int. J. Parasitol.">
        <title>The genome of the protozoan parasite Cystoisospora suis and a reverse vaccinology approach to identify vaccine candidates.</title>
        <authorList>
            <person name="Palmieri N."/>
            <person name="Shrestha A."/>
            <person name="Ruttkowski B."/>
            <person name="Beck T."/>
            <person name="Vogl C."/>
            <person name="Tomley F."/>
            <person name="Blake D.P."/>
            <person name="Joachim A."/>
        </authorList>
    </citation>
    <scope>NUCLEOTIDE SEQUENCE [LARGE SCALE GENOMIC DNA]</scope>
    <source>
        <strain evidence="2 3">Wien I</strain>
    </source>
</reference>
<dbReference type="Proteomes" id="UP000221165">
    <property type="component" value="Unassembled WGS sequence"/>
</dbReference>
<proteinExistence type="predicted"/>
<protein>
    <recommendedName>
        <fullName evidence="4">Transmembrane protein</fullName>
    </recommendedName>
</protein>
<keyword evidence="1" id="KW-0472">Membrane</keyword>
<keyword evidence="1" id="KW-0812">Transmembrane</keyword>
<accession>A0A2C6L6I9</accession>
<evidence type="ECO:0000313" key="2">
    <source>
        <dbReference type="EMBL" id="PHJ23729.1"/>
    </source>
</evidence>
<dbReference type="AlphaFoldDB" id="A0A2C6L6I9"/>
<gene>
    <name evidence="2" type="ORF">CSUI_002404</name>
</gene>
<comment type="caution">
    <text evidence="2">The sequence shown here is derived from an EMBL/GenBank/DDBJ whole genome shotgun (WGS) entry which is preliminary data.</text>
</comment>
<dbReference type="VEuPathDB" id="ToxoDB:CSUI_002404"/>
<evidence type="ECO:0008006" key="4">
    <source>
        <dbReference type="Google" id="ProtNLM"/>
    </source>
</evidence>
<evidence type="ECO:0000256" key="1">
    <source>
        <dbReference type="SAM" id="Phobius"/>
    </source>
</evidence>
<name>A0A2C6L6I9_9APIC</name>
<evidence type="ECO:0000313" key="3">
    <source>
        <dbReference type="Proteomes" id="UP000221165"/>
    </source>
</evidence>